<organism evidence="1 2">
    <name type="scientific">Meloidogyne floridensis</name>
    <dbReference type="NCBI Taxonomy" id="298350"/>
    <lineage>
        <taxon>Eukaryota</taxon>
        <taxon>Metazoa</taxon>
        <taxon>Ecdysozoa</taxon>
        <taxon>Nematoda</taxon>
        <taxon>Chromadorea</taxon>
        <taxon>Rhabditida</taxon>
        <taxon>Tylenchina</taxon>
        <taxon>Tylenchomorpha</taxon>
        <taxon>Tylenchoidea</taxon>
        <taxon>Meloidogynidae</taxon>
        <taxon>Meloidogyninae</taxon>
        <taxon>Meloidogyne</taxon>
    </lineage>
</organism>
<sequence>MYAQNDSEENQEENNIPLRSELPLATGKWNQFKGFYTPRPIPSNAHFSESYCTNNIQMRVRACNTVRGFSCLGPNRDIRPCGNILGEIPNRQRIQQVPLEPNTNHQLFELEDPWAEDRREALKQLYEKIPRREENVEKGN</sequence>
<accession>A0A915PFP7</accession>
<evidence type="ECO:0000313" key="2">
    <source>
        <dbReference type="WBParaSite" id="scf7180000424567.g13478"/>
    </source>
</evidence>
<dbReference type="WBParaSite" id="scf7180000424567.g13478">
    <property type="protein sequence ID" value="scf7180000424567.g13478"/>
    <property type="gene ID" value="scf7180000424567.g13478"/>
</dbReference>
<proteinExistence type="predicted"/>
<reference evidence="2" key="1">
    <citation type="submission" date="2022-11" db="UniProtKB">
        <authorList>
            <consortium name="WormBaseParasite"/>
        </authorList>
    </citation>
    <scope>IDENTIFICATION</scope>
</reference>
<dbReference type="AlphaFoldDB" id="A0A915PFP7"/>
<name>A0A915PFP7_9BILA</name>
<dbReference type="Proteomes" id="UP000887560">
    <property type="component" value="Unplaced"/>
</dbReference>
<keyword evidence="1" id="KW-1185">Reference proteome</keyword>
<protein>
    <submittedName>
        <fullName evidence="2">Uncharacterized protein</fullName>
    </submittedName>
</protein>
<evidence type="ECO:0000313" key="1">
    <source>
        <dbReference type="Proteomes" id="UP000887560"/>
    </source>
</evidence>